<feature type="binding site" evidence="10">
    <location>
        <position position="78"/>
    </location>
    <ligand>
        <name>Na(+)</name>
        <dbReference type="ChEBI" id="CHEBI:29101"/>
        <note>structural</note>
    </ligand>
</feature>
<dbReference type="GO" id="GO:0046872">
    <property type="term" value="F:metal ion binding"/>
    <property type="evidence" value="ECO:0007669"/>
    <property type="project" value="UniProtKB-KW"/>
</dbReference>
<keyword evidence="10" id="KW-0915">Sodium</keyword>
<proteinExistence type="inferred from homology"/>
<keyword evidence="10" id="KW-0813">Transport</keyword>
<keyword evidence="10" id="KW-0406">Ion transport</keyword>
<dbReference type="EMBL" id="FOVM01000001">
    <property type="protein sequence ID" value="SFN42751.1"/>
    <property type="molecule type" value="Genomic_DNA"/>
</dbReference>
<evidence type="ECO:0000256" key="6">
    <source>
        <dbReference type="ARBA" id="ARBA00023303"/>
    </source>
</evidence>
<evidence type="ECO:0000256" key="7">
    <source>
        <dbReference type="ARBA" id="ARBA00035120"/>
    </source>
</evidence>
<dbReference type="GO" id="GO:0140114">
    <property type="term" value="P:cellular detoxification of fluoride"/>
    <property type="evidence" value="ECO:0007669"/>
    <property type="project" value="UniProtKB-UniRule"/>
</dbReference>
<evidence type="ECO:0000256" key="4">
    <source>
        <dbReference type="ARBA" id="ARBA00022989"/>
    </source>
</evidence>
<comment type="function">
    <text evidence="9 10">Fluoride-specific ion channel. Important for reducing fluoride concentration in the cell, thus reducing its toxicity.</text>
</comment>
<name>A0A1I4YXL5_9MICO</name>
<keyword evidence="12" id="KW-1185">Reference proteome</keyword>
<feature type="transmembrane region" description="Helical" evidence="10">
    <location>
        <begin position="96"/>
        <end position="120"/>
    </location>
</feature>
<keyword evidence="6 10" id="KW-0407">Ion channel</keyword>
<dbReference type="OrthoDB" id="5148600at2"/>
<evidence type="ECO:0000256" key="2">
    <source>
        <dbReference type="ARBA" id="ARBA00022475"/>
    </source>
</evidence>
<protein>
    <recommendedName>
        <fullName evidence="10">Fluoride-specific ion channel FluC</fullName>
    </recommendedName>
</protein>
<gene>
    <name evidence="10" type="primary">fluC</name>
    <name evidence="10" type="synonym">crcB</name>
    <name evidence="11" type="ORF">SAMN05216219_0589</name>
</gene>
<dbReference type="InterPro" id="IPR003691">
    <property type="entry name" value="FluC"/>
</dbReference>
<evidence type="ECO:0000313" key="11">
    <source>
        <dbReference type="EMBL" id="SFN42751.1"/>
    </source>
</evidence>
<evidence type="ECO:0000256" key="1">
    <source>
        <dbReference type="ARBA" id="ARBA00004651"/>
    </source>
</evidence>
<dbReference type="Proteomes" id="UP000198867">
    <property type="component" value="Unassembled WGS sequence"/>
</dbReference>
<dbReference type="PANTHER" id="PTHR28259:SF1">
    <property type="entry name" value="FLUORIDE EXPORT PROTEIN 1-RELATED"/>
    <property type="match status" value="1"/>
</dbReference>
<comment type="subcellular location">
    <subcellularLocation>
        <location evidence="1 10">Cell membrane</location>
        <topology evidence="1 10">Multi-pass membrane protein</topology>
    </subcellularLocation>
</comment>
<comment type="similarity">
    <text evidence="7 10">Belongs to the fluoride channel Fluc/FEX (TC 1.A.43) family.</text>
</comment>
<dbReference type="RefSeq" id="WP_090708623.1">
    <property type="nucleotide sequence ID" value="NZ_FOVM01000001.1"/>
</dbReference>
<comment type="catalytic activity">
    <reaction evidence="8">
        <text>fluoride(in) = fluoride(out)</text>
        <dbReference type="Rhea" id="RHEA:76159"/>
        <dbReference type="ChEBI" id="CHEBI:17051"/>
    </reaction>
    <physiologicalReaction direction="left-to-right" evidence="8">
        <dbReference type="Rhea" id="RHEA:76160"/>
    </physiologicalReaction>
</comment>
<keyword evidence="3 10" id="KW-0812">Transmembrane</keyword>
<feature type="transmembrane region" description="Helical" evidence="10">
    <location>
        <begin position="41"/>
        <end position="61"/>
    </location>
</feature>
<dbReference type="Pfam" id="PF02537">
    <property type="entry name" value="CRCB"/>
    <property type="match status" value="1"/>
</dbReference>
<comment type="activity regulation">
    <text evidence="10">Na(+) is not transported, but it plays an essential structural role and its presence is essential for fluoride channel function.</text>
</comment>
<dbReference type="GO" id="GO:0062054">
    <property type="term" value="F:fluoride channel activity"/>
    <property type="evidence" value="ECO:0007669"/>
    <property type="project" value="UniProtKB-UniRule"/>
</dbReference>
<feature type="binding site" evidence="10">
    <location>
        <position position="75"/>
    </location>
    <ligand>
        <name>Na(+)</name>
        <dbReference type="ChEBI" id="CHEBI:29101"/>
        <note>structural</note>
    </ligand>
</feature>
<dbReference type="AlphaFoldDB" id="A0A1I4YXL5"/>
<accession>A0A1I4YXL5</accession>
<dbReference type="GO" id="GO:0005886">
    <property type="term" value="C:plasma membrane"/>
    <property type="evidence" value="ECO:0007669"/>
    <property type="project" value="UniProtKB-SubCell"/>
</dbReference>
<reference evidence="12" key="1">
    <citation type="submission" date="2016-10" db="EMBL/GenBank/DDBJ databases">
        <authorList>
            <person name="Varghese N."/>
            <person name="Submissions S."/>
        </authorList>
    </citation>
    <scope>NUCLEOTIDE SEQUENCE [LARGE SCALE GENOMIC DNA]</scope>
    <source>
        <strain evidence="12">CGMCC 1.11101</strain>
    </source>
</reference>
<sequence>MTPVLFLAVALAGGVGAAARFMLDGVMQSRATSYPLGTLVINISGSFLLGLATGLALSAALPPEAVTIVGSGFLGGYTTFSTASVESVRLIAARRYGAAFVGSVGMLVLSVAASAGGLVLGTLA</sequence>
<keyword evidence="4 10" id="KW-1133">Transmembrane helix</keyword>
<evidence type="ECO:0000256" key="8">
    <source>
        <dbReference type="ARBA" id="ARBA00035585"/>
    </source>
</evidence>
<keyword evidence="2 10" id="KW-1003">Cell membrane</keyword>
<keyword evidence="5 10" id="KW-0472">Membrane</keyword>
<evidence type="ECO:0000256" key="9">
    <source>
        <dbReference type="ARBA" id="ARBA00049940"/>
    </source>
</evidence>
<evidence type="ECO:0000256" key="3">
    <source>
        <dbReference type="ARBA" id="ARBA00022692"/>
    </source>
</evidence>
<keyword evidence="10" id="KW-0479">Metal-binding</keyword>
<dbReference type="PANTHER" id="PTHR28259">
    <property type="entry name" value="FLUORIDE EXPORT PROTEIN 1-RELATED"/>
    <property type="match status" value="1"/>
</dbReference>
<evidence type="ECO:0000256" key="10">
    <source>
        <dbReference type="HAMAP-Rule" id="MF_00454"/>
    </source>
</evidence>
<organism evidence="11 12">
    <name type="scientific">Mycetocola miduiensis</name>
    <dbReference type="NCBI Taxonomy" id="995034"/>
    <lineage>
        <taxon>Bacteria</taxon>
        <taxon>Bacillati</taxon>
        <taxon>Actinomycetota</taxon>
        <taxon>Actinomycetes</taxon>
        <taxon>Micrococcales</taxon>
        <taxon>Microbacteriaceae</taxon>
        <taxon>Mycetocola</taxon>
    </lineage>
</organism>
<dbReference type="STRING" id="995034.SAMN05216219_0589"/>
<evidence type="ECO:0000256" key="5">
    <source>
        <dbReference type="ARBA" id="ARBA00023136"/>
    </source>
</evidence>
<evidence type="ECO:0000313" key="12">
    <source>
        <dbReference type="Proteomes" id="UP000198867"/>
    </source>
</evidence>
<comment type="caution">
    <text evidence="10">Lacks conserved residue(s) required for the propagation of feature annotation.</text>
</comment>
<dbReference type="HAMAP" id="MF_00454">
    <property type="entry name" value="FluC"/>
    <property type="match status" value="1"/>
</dbReference>